<dbReference type="GO" id="GO:0012505">
    <property type="term" value="C:endomembrane system"/>
    <property type="evidence" value="ECO:0007669"/>
    <property type="project" value="UniProtKB-SubCell"/>
</dbReference>
<dbReference type="InterPro" id="IPR000699">
    <property type="entry name" value="RIH_dom"/>
</dbReference>
<evidence type="ECO:0000256" key="6">
    <source>
        <dbReference type="ARBA" id="ARBA00023065"/>
    </source>
</evidence>
<evidence type="ECO:0000256" key="11">
    <source>
        <dbReference type="SAM" id="Phobius"/>
    </source>
</evidence>
<feature type="region of interest" description="Disordered" evidence="10">
    <location>
        <begin position="777"/>
        <end position="814"/>
    </location>
</feature>
<protein>
    <recommendedName>
        <fullName evidence="12">MIR domain-containing protein</fullName>
    </recommendedName>
</protein>
<dbReference type="InterPro" id="IPR027359">
    <property type="entry name" value="Volt_channel_dom_sf"/>
</dbReference>
<dbReference type="Pfam" id="PF08709">
    <property type="entry name" value="Ins145_P3_rec"/>
    <property type="match status" value="1"/>
</dbReference>
<keyword evidence="4" id="KW-0677">Repeat</keyword>
<dbReference type="SUPFAM" id="SSF81324">
    <property type="entry name" value="Voltage-gated potassium channels"/>
    <property type="match status" value="1"/>
</dbReference>
<sequence length="3564" mass="403216">MMDLRVKQELKQNQNSIKKYMTGNEKTNVLYGHIVQLKHLSTGKYLQGDTYTADKERDCLKLTLSEGDENCHFRIMPRFRVRREGSIAYYGDMMHLRSERLHGYALRISGVACDEHEDEPRVNEANLSLQPSGLKILKFYRPGERDMTLINTNIDYVSFFHPETSRYLQGSCAKGQDADENFAALVKHGNAGANMTEGPGTPRSLTRRVSGYTMFSGRGSVVGENEHNDDTDSNYEDDDDDEDDDRGMNENTFLKLDPNVTEDTPLPLESTTTSASHKNPPFFSPLMHPTPSNPLNLSAKSMFIFEYKSRLSSGFVRWADPVRIRHVATGRYLGVDPTPINGTAMESDSKRLYCSTMVDHDEGDLERTLFYIIPTDKQGEFVPESQVSLRIEHHLSDNVVLHATSKQNKAADSLGFTTSDGASDSHHLMFASKRNEHDALVMMPLQKESKFEKSMKLALAMVLSLDWFANRVISRRPLRYEHIRRTERILAKLIFFSDRFFNSVEFDKREMAQHYDPLDALNANHEVSRSFQFLAKDTKLLDKVFKVAVAPTTIPNIDMSFSQSRQKFTGKTFSHLSGVVKLAWKALENIISDNRDNENYFASHDNWINPAMVVQMPYPLGAESTFARLITNNGKLLESVIDSSMLLAFENLILHHGPHARLMNFFSAICSCLGEPILSNQETILTHLILDQERNNKIMLQIYEDPNSSPKQWEFNNSESDRPDDYLGKAEVTIGVKDLIVDWSKVACLEEFFINDKQSCNIVQFCEPLEDLENSKRGAFQKQKRGGKRNSSYSERRRGRTSSSPKSPRGSTTSLKQMHRDLIHYLVAQIELFANMSSGRSYNCIYALEKKFPYVLLCSLVSQHELPFIVKRSFCDLLRCLWIDRYPHTPVADLRINWIVSDLRSCSIDSSDALETFKLSEQHQLRHHKDEFYRFPSSSKFFICNDFIVRYFQDMGGEQIIGHRNENDMTTAVLSLTHHLVAFGFFGSEAEIKDLLDSVVNALDGRNDSFEKNSNSRLSTLVTRRKHSVIDQGVNSNLMQLSIRSQEGSAGRGFIKGLMNRTMIGSLRYGLDSSSLRVMDCKTNILKILESVSKLRANFRLSQILAHLKYTMESERSVVVDATTIETILTNFEDLNVLDVELLSSAPIDSVLLDLARYDSDDLFENALKTFKNRYTEVNSLGTVLPQLIILNDSRIPIFEDFACLTESRIQLTFYLRSYEVWAVKSVSPMNVRSYNHICYLLNKVLTFLYSPSYDSSSFEDFSMETKEDRIKRIEKYCVAERNAMDKKEQKSISHSQIEPNTKIKVAKARDKQVSKRSDSVSDFTLFGYNSSPSALVQLRRNKTPNKLHQDLLRSMGFVPNVLQHALAIEMKHAERIHGLANDKTTDPTVATDTEKSESWLFDVVKKAIFVACGLVHDNPKCQEDMFEVIDLILNKIDITFKGREVFIWDLIIFIFDKNRNLCEMAPKNVIAKMSEILAKNSPTFPRLLDFFLIIVYPVKHESCVIANQNQTIELLTTATGSSLLLEFPHDSPDPPPESISGSPSKKNFFEKLVGGGGDDDDDQTRDRADTYDRNEHVEFHIKSVELLALCAKGRNSKAAAKCQSLLDLSSAMERLYSKDTSNNLRLKTATVNYIHFVFIDTKLVDRKLSEKREIFQLLGFAYDEISIMVEHFSSSDSYLKGHVSDCGGGSPSSRQRRNSSTNDSRHLERTTYNLDSEDLQTVPVKEVKDYCLALLQMTSSILEVVMNGEVRMKYGTKVLTEVRRGLRKCYFPQRAMGHHGEAKDNVEINSAHQKCLDILDQRLDGEGAVVGTFRPGGRTGELQLTRVQSAWWNGASSSSANAAGKGSAVKQSPSRKEESFEKALQAVAKEFQRNERVQGTILAAQESLLSTVEEVDRFSDPMDREYLEAGIGFSIYQKKKKKGKRSLRERWGHLQTQTLKMLQGTRMLVLILTFVMIAAVCTITQIAQDATILWVNTVEEVITWFFIVELTIRVWTYIHVYGELDSFLFDPLNLCDILVVTIDLIIIFGGDDEGGSENDQAGLVKALRSARGVRLLRVLRAARALRLLKKKRKMTQTEALADPRSCQVTFHDLAKRFLKYCDTWCGDAEKEEIIHISLTLLCEHLRKGLYLRENPTEMLTDIERLRMTTTEIKRKREETHITRQHNLTNDAGAPKVILKILSTCNGLVVEDALTLGEQLLCSRNYNGQGIFFKMIDRGGRDGSFFISMRNTIRESRESLQQYRKFTREARSNLSSKMVKDMRRNMKKALPLLKFLSLLCEGHYEQTQNLMRHQPRNTITINVLQEVVDLLFSLGKSLPQLRVFQDFEGDLTLACLSFLVEATQGPCKENQDYLGNARKPVDICKNIFCTTFTRLKGEEHEKLTMQLYSKAMQLIAALLESRGRDVSLHLILRDQIPPKMLSTRLVHCKKKDIELAKKISESYGAEKKKWKALQAINTSESISIYNTTLELKPFSTEENDFGFIDSHVLGTAGLNGGLGGGGGEDDESMGEDMDDLGWDDTDRELNFGDGEGVGGEEDLYGGAALENDEEEELNGREQNFVQVVDAIELVWHGECIKVHYTLPSEWRSFSERKMEEFLDSVDCATAESRMKGLIDQSDDMLELMRHFAKLKDKSNFFSFVNQNFMACRMVVFAFTLVMNVNMMLSKFQSIAEIEGSTGDWRDFEAAAGSLGHLASLTTVETWNIVLSLIVVGGNFVVCLFVSVSELPLALTRSRRQREIVSQSGSSVSKNFSWTPLLNFGGSVLVYVLLCEVHRSSYLFGLEQSQYVNYGLLIFGLAFPFSLRSSLKAPRSRLLNLFLDIFDTLKPAPFLMSFFQLIVSWIGLFYPFMNMFLLLDAGNMSKSLKLCFKAILLPFKQLCLTIMFFVIVISVYTAVAFEAFGIEGFKEENAHLDCNSFFDCFVLTTYVTFRHSDISEILDFPESDSANYGSRIVFDLTFFIICGMFLFNMIGGLILDTFTHIRDEREKRTNIYNSECFVSGITRNTIEEDPRYRFISFSRLNDEDQNVWKYLYFIIYLRNKDSDEYTGVESYVSKCLSEESLEWLPSKVCCAQTNVEREVGPDMHAVSKRIEVMLSKIVGDYDEREEGGRLLGGGGGGGGDRSGSEEALYLTPITVYSEVTKKPRSAMTEGPQRRMSARDIFAAAQDGGNKVGMIKQRQASGIESVLALDPAAADNKSLGGQPVRGENHGEDKRFPRRWEKSFDERSGFGRSWGPFVPAARQEEGVRDPHGGSGMSNVLSDNNNILPPPPPRQTSRANPMNNEYGDFDPDRREKEKRKAMQQRFDALSKPKSKGHDIYDEKQAAKKGTTYNNRESSDVLWGGAPAPKVPASVGRRLSQPVVEVEQPGKPVSLADLIAMKGMNDGNSDPKPSWNSDFTDAASLRLESIGSINDEDPPYLQQPVGDKKAVANFMKFQGGRRPSGAAAGAGVSSGQDRVVKLNKNATGGRISPKMDQRGALEAEFYERSQSPIHEVKKLSIADYMKSTGQQIPEKKTQNSPPPPKKKVVSMMDYLNKSKEVEVVEDTGEDSDAEQQKALWEKFGMKKSS</sequence>
<dbReference type="Pfam" id="PF00520">
    <property type="entry name" value="Ion_trans"/>
    <property type="match status" value="2"/>
</dbReference>
<evidence type="ECO:0000256" key="2">
    <source>
        <dbReference type="ARBA" id="ARBA00022448"/>
    </source>
</evidence>
<evidence type="ECO:0000313" key="14">
    <source>
        <dbReference type="Proteomes" id="UP001165122"/>
    </source>
</evidence>
<feature type="compositionally biased region" description="Basic and acidic residues" evidence="10">
    <location>
        <begin position="3239"/>
        <end position="3248"/>
    </location>
</feature>
<keyword evidence="6" id="KW-0406">Ion transport</keyword>
<dbReference type="InterPro" id="IPR015925">
    <property type="entry name" value="Ryanodine_IP3_receptor"/>
</dbReference>
<dbReference type="Gene3D" id="1.20.120.350">
    <property type="entry name" value="Voltage-gated potassium channels. Chain C"/>
    <property type="match status" value="1"/>
</dbReference>
<feature type="domain" description="MIR" evidence="12">
    <location>
        <begin position="26"/>
        <end position="78"/>
    </location>
</feature>
<feature type="compositionally biased region" description="Polar residues" evidence="10">
    <location>
        <begin position="801"/>
        <end position="814"/>
    </location>
</feature>
<feature type="region of interest" description="Disordered" evidence="10">
    <location>
        <begin position="1684"/>
        <end position="1710"/>
    </location>
</feature>
<gene>
    <name evidence="13" type="ORF">TrLO_g4475</name>
</gene>
<feature type="transmembrane region" description="Helical" evidence="11">
    <location>
        <begin position="2704"/>
        <end position="2730"/>
    </location>
</feature>
<dbReference type="InterPro" id="IPR005821">
    <property type="entry name" value="Ion_trans_dom"/>
</dbReference>
<dbReference type="InterPro" id="IPR013662">
    <property type="entry name" value="RIH_assoc-dom"/>
</dbReference>
<dbReference type="Pfam" id="PF02815">
    <property type="entry name" value="MIR"/>
    <property type="match status" value="1"/>
</dbReference>
<dbReference type="GO" id="GO:0005262">
    <property type="term" value="F:calcium channel activity"/>
    <property type="evidence" value="ECO:0007669"/>
    <property type="project" value="InterPro"/>
</dbReference>
<dbReference type="Gene3D" id="2.80.10.50">
    <property type="match status" value="2"/>
</dbReference>
<feature type="region of interest" description="Disordered" evidence="10">
    <location>
        <begin position="1527"/>
        <end position="1546"/>
    </location>
</feature>
<comment type="caution">
    <text evidence="13">The sequence shown here is derived from an EMBL/GenBank/DDBJ whole genome shotgun (WGS) entry which is preliminary data.</text>
</comment>
<dbReference type="Pfam" id="PF01365">
    <property type="entry name" value="RYDR_ITPR"/>
    <property type="match status" value="2"/>
</dbReference>
<keyword evidence="2" id="KW-0813">Transport</keyword>
<feature type="transmembrane region" description="Helical" evidence="11">
    <location>
        <begin position="2874"/>
        <end position="2896"/>
    </location>
</feature>
<keyword evidence="5 11" id="KW-1133">Transmembrane helix</keyword>
<keyword evidence="14" id="KW-1185">Reference proteome</keyword>
<dbReference type="SUPFAM" id="SSF82109">
    <property type="entry name" value="MIR domain"/>
    <property type="match status" value="2"/>
</dbReference>
<evidence type="ECO:0000256" key="9">
    <source>
        <dbReference type="ARBA" id="ARBA00023303"/>
    </source>
</evidence>
<dbReference type="Gene3D" id="1.10.287.70">
    <property type="match status" value="1"/>
</dbReference>
<evidence type="ECO:0000256" key="5">
    <source>
        <dbReference type="ARBA" id="ARBA00022989"/>
    </source>
</evidence>
<feature type="transmembrane region" description="Helical" evidence="11">
    <location>
        <begin position="2827"/>
        <end position="2854"/>
    </location>
</feature>
<dbReference type="PANTHER" id="PTHR13715">
    <property type="entry name" value="RYANODINE RECEPTOR AND IP3 RECEPTOR"/>
    <property type="match status" value="1"/>
</dbReference>
<keyword evidence="3 11" id="KW-0812">Transmembrane</keyword>
<dbReference type="InterPro" id="IPR036300">
    <property type="entry name" value="MIR_dom_sf"/>
</dbReference>
<feature type="region of interest" description="Disordered" evidence="10">
    <location>
        <begin position="3502"/>
        <end position="3523"/>
    </location>
</feature>
<evidence type="ECO:0000256" key="3">
    <source>
        <dbReference type="ARBA" id="ARBA00022692"/>
    </source>
</evidence>
<feature type="transmembrane region" description="Helical" evidence="11">
    <location>
        <begin position="2789"/>
        <end position="2806"/>
    </location>
</feature>
<dbReference type="PROSITE" id="PS50919">
    <property type="entry name" value="MIR"/>
    <property type="match status" value="2"/>
</dbReference>
<evidence type="ECO:0000256" key="7">
    <source>
        <dbReference type="ARBA" id="ARBA00023136"/>
    </source>
</evidence>
<feature type="compositionally biased region" description="Basic and acidic residues" evidence="10">
    <location>
        <begin position="3311"/>
        <end position="3321"/>
    </location>
</feature>
<dbReference type="SMART" id="SM00472">
    <property type="entry name" value="MIR"/>
    <property type="match status" value="2"/>
</dbReference>
<dbReference type="InterPro" id="IPR016093">
    <property type="entry name" value="MIR_motif"/>
</dbReference>
<proteinExistence type="predicted"/>
<feature type="transmembrane region" description="Helical" evidence="11">
    <location>
        <begin position="2751"/>
        <end position="2769"/>
    </location>
</feature>
<feature type="compositionally biased region" description="Polar residues" evidence="10">
    <location>
        <begin position="3253"/>
        <end position="3263"/>
    </location>
</feature>
<feature type="region of interest" description="Disordered" evidence="10">
    <location>
        <begin position="216"/>
        <end position="288"/>
    </location>
</feature>
<feature type="region of interest" description="Disordered" evidence="10">
    <location>
        <begin position="1837"/>
        <end position="1857"/>
    </location>
</feature>
<evidence type="ECO:0000256" key="1">
    <source>
        <dbReference type="ARBA" id="ARBA00004127"/>
    </source>
</evidence>
<dbReference type="OrthoDB" id="300855at2759"/>
<evidence type="ECO:0000256" key="4">
    <source>
        <dbReference type="ARBA" id="ARBA00022737"/>
    </source>
</evidence>
<comment type="subcellular location">
    <subcellularLocation>
        <location evidence="1">Endomembrane system</location>
        <topology evidence="1">Multi-pass membrane protein</topology>
    </subcellularLocation>
</comment>
<accession>A0A9W7FTI7</accession>
<evidence type="ECO:0000259" key="12">
    <source>
        <dbReference type="PROSITE" id="PS50919"/>
    </source>
</evidence>
<feature type="region of interest" description="Disordered" evidence="10">
    <location>
        <begin position="3192"/>
        <end position="3211"/>
    </location>
</feature>
<keyword evidence="7 11" id="KW-0472">Membrane</keyword>
<dbReference type="Pfam" id="PF08454">
    <property type="entry name" value="RIH_assoc"/>
    <property type="match status" value="1"/>
</dbReference>
<name>A0A9W7FTI7_9STRA</name>
<dbReference type="EMBL" id="BRXW01000318">
    <property type="protein sequence ID" value="GMI18057.1"/>
    <property type="molecule type" value="Genomic_DNA"/>
</dbReference>
<dbReference type="InterPro" id="IPR014821">
    <property type="entry name" value="Ins145_P3_rcpt"/>
</dbReference>
<evidence type="ECO:0000256" key="8">
    <source>
        <dbReference type="ARBA" id="ARBA00023286"/>
    </source>
</evidence>
<feature type="transmembrane region" description="Helical" evidence="11">
    <location>
        <begin position="2951"/>
        <end position="2974"/>
    </location>
</feature>
<feature type="compositionally biased region" description="Acidic residues" evidence="10">
    <location>
        <begin position="231"/>
        <end position="245"/>
    </location>
</feature>
<feature type="compositionally biased region" description="Low complexity" evidence="10">
    <location>
        <begin position="1837"/>
        <end position="1849"/>
    </location>
</feature>
<reference evidence="14" key="1">
    <citation type="journal article" date="2023" name="Commun. Biol.">
        <title>Genome analysis of Parmales, the sister group of diatoms, reveals the evolutionary specialization of diatoms from phago-mixotrophs to photoautotrophs.</title>
        <authorList>
            <person name="Ban H."/>
            <person name="Sato S."/>
            <person name="Yoshikawa S."/>
            <person name="Yamada K."/>
            <person name="Nakamura Y."/>
            <person name="Ichinomiya M."/>
            <person name="Sato N."/>
            <person name="Blanc-Mathieu R."/>
            <person name="Endo H."/>
            <person name="Kuwata A."/>
            <person name="Ogata H."/>
        </authorList>
    </citation>
    <scope>NUCLEOTIDE SEQUENCE [LARGE SCALE GENOMIC DNA]</scope>
    <source>
        <strain evidence="14">NIES 3700</strain>
    </source>
</reference>
<feature type="compositionally biased region" description="Basic and acidic residues" evidence="10">
    <location>
        <begin position="3286"/>
        <end position="3296"/>
    </location>
</feature>
<dbReference type="PANTHER" id="PTHR13715:SF99">
    <property type="entry name" value="INOSITOL 1,4,5-TRISPHOSPHATE RECEPTOR-LIKE PROTEIN A"/>
    <property type="match status" value="1"/>
</dbReference>
<dbReference type="GO" id="GO:0016020">
    <property type="term" value="C:membrane"/>
    <property type="evidence" value="ECO:0007669"/>
    <property type="project" value="InterPro"/>
</dbReference>
<dbReference type="Proteomes" id="UP001165122">
    <property type="component" value="Unassembled WGS sequence"/>
</dbReference>
<keyword evidence="9" id="KW-0407">Ion channel</keyword>
<evidence type="ECO:0000256" key="10">
    <source>
        <dbReference type="SAM" id="MobiDB-lite"/>
    </source>
</evidence>
<organism evidence="13 14">
    <name type="scientific">Triparma laevis f. longispina</name>
    <dbReference type="NCBI Taxonomy" id="1714387"/>
    <lineage>
        <taxon>Eukaryota</taxon>
        <taxon>Sar</taxon>
        <taxon>Stramenopiles</taxon>
        <taxon>Ochrophyta</taxon>
        <taxon>Bolidophyceae</taxon>
        <taxon>Parmales</taxon>
        <taxon>Triparmaceae</taxon>
        <taxon>Triparma</taxon>
    </lineage>
</organism>
<evidence type="ECO:0000313" key="13">
    <source>
        <dbReference type="EMBL" id="GMI18057.1"/>
    </source>
</evidence>
<feature type="domain" description="MIR" evidence="12">
    <location>
        <begin position="313"/>
        <end position="375"/>
    </location>
</feature>
<keyword evidence="8" id="KW-1071">Ligand-gated ion channel</keyword>
<feature type="region of interest" description="Disordered" evidence="10">
    <location>
        <begin position="3232"/>
        <end position="3350"/>
    </location>
</feature>